<evidence type="ECO:0000259" key="1">
    <source>
        <dbReference type="SMART" id="SM01321"/>
    </source>
</evidence>
<dbReference type="RefSeq" id="WP_006912183.1">
    <property type="nucleotide sequence ID" value="NZ_AFNV02000010.1"/>
</dbReference>
<reference evidence="2 3" key="1">
    <citation type="journal article" date="2011" name="J. Bacteriol.">
        <title>Genome sequence of Salinisphaera shabanensis, a gammaproteobacterium from the harsh, variable environment of the brine-seawater interface of the Shaban Deep in the Red Sea.</title>
        <authorList>
            <person name="Antunes A."/>
            <person name="Alam I."/>
            <person name="Bajic V.B."/>
            <person name="Stingl U."/>
        </authorList>
    </citation>
    <scope>NUCLEOTIDE SEQUENCE [LARGE SCALE GENOMIC DNA]</scope>
    <source>
        <strain evidence="2 3">E1L3A</strain>
    </source>
</reference>
<evidence type="ECO:0000313" key="2">
    <source>
        <dbReference type="EMBL" id="ERJ19285.1"/>
    </source>
</evidence>
<dbReference type="InterPro" id="IPR002686">
    <property type="entry name" value="Transposase_17"/>
</dbReference>
<dbReference type="EMBL" id="AFNV02000010">
    <property type="protein sequence ID" value="ERJ19285.1"/>
    <property type="molecule type" value="Genomic_DNA"/>
</dbReference>
<dbReference type="OrthoDB" id="9814067at2"/>
<dbReference type="GO" id="GO:0003677">
    <property type="term" value="F:DNA binding"/>
    <property type="evidence" value="ECO:0007669"/>
    <property type="project" value="InterPro"/>
</dbReference>
<dbReference type="eggNOG" id="COG1943">
    <property type="taxonomic scope" value="Bacteria"/>
</dbReference>
<reference evidence="2 3" key="2">
    <citation type="journal article" date="2013" name="PLoS ONE">
        <title>INDIGO - INtegrated Data Warehouse of MIcrobial GenOmes with Examples from the Red Sea Extremophiles.</title>
        <authorList>
            <person name="Alam I."/>
            <person name="Antunes A."/>
            <person name="Kamau A.A."/>
            <person name="Ba Alawi W."/>
            <person name="Kalkatawi M."/>
            <person name="Stingl U."/>
            <person name="Bajic V.B."/>
        </authorList>
    </citation>
    <scope>NUCLEOTIDE SEQUENCE [LARGE SCALE GENOMIC DNA]</scope>
    <source>
        <strain evidence="2 3">E1L3A</strain>
    </source>
</reference>
<dbReference type="SMART" id="SM01321">
    <property type="entry name" value="Y1_Tnp"/>
    <property type="match status" value="1"/>
</dbReference>
<dbReference type="PANTHER" id="PTHR34322">
    <property type="entry name" value="TRANSPOSASE, Y1_TNP DOMAIN-CONTAINING"/>
    <property type="match status" value="1"/>
</dbReference>
<proteinExistence type="predicted"/>
<dbReference type="Gene3D" id="3.30.70.1290">
    <property type="entry name" value="Transposase IS200-like"/>
    <property type="match status" value="1"/>
</dbReference>
<dbReference type="InterPro" id="IPR036515">
    <property type="entry name" value="Transposase_17_sf"/>
</dbReference>
<dbReference type="PANTHER" id="PTHR34322:SF2">
    <property type="entry name" value="TRANSPOSASE IS200-LIKE DOMAIN-CONTAINING PROTEIN"/>
    <property type="match status" value="1"/>
</dbReference>
<dbReference type="Pfam" id="PF01797">
    <property type="entry name" value="Y1_Tnp"/>
    <property type="match status" value="1"/>
</dbReference>
<dbReference type="Proteomes" id="UP000006242">
    <property type="component" value="Unassembled WGS sequence"/>
</dbReference>
<dbReference type="STRING" id="1033802.SSPSH_001659"/>
<gene>
    <name evidence="2" type="ORF">SSPSH_001659</name>
</gene>
<feature type="domain" description="Transposase IS200-like" evidence="1">
    <location>
        <begin position="9"/>
        <end position="123"/>
    </location>
</feature>
<organism evidence="2 3">
    <name type="scientific">Salinisphaera shabanensis E1L3A</name>
    <dbReference type="NCBI Taxonomy" id="1033802"/>
    <lineage>
        <taxon>Bacteria</taxon>
        <taxon>Pseudomonadati</taxon>
        <taxon>Pseudomonadota</taxon>
        <taxon>Gammaproteobacteria</taxon>
        <taxon>Salinisphaerales</taxon>
        <taxon>Salinisphaeraceae</taxon>
        <taxon>Salinisphaera</taxon>
    </lineage>
</organism>
<evidence type="ECO:0000313" key="3">
    <source>
        <dbReference type="Proteomes" id="UP000006242"/>
    </source>
</evidence>
<dbReference type="AlphaFoldDB" id="U2EN50"/>
<comment type="caution">
    <text evidence="2">The sequence shown here is derived from an EMBL/GenBank/DDBJ whole genome shotgun (WGS) entry which is preliminary data.</text>
</comment>
<protein>
    <submittedName>
        <fullName evidence="2">Transposase Y1 Tnp domain-containing protein</fullName>
    </submittedName>
</protein>
<dbReference type="SUPFAM" id="SSF143422">
    <property type="entry name" value="Transposase IS200-like"/>
    <property type="match status" value="1"/>
</dbReference>
<name>U2EN50_9GAMM</name>
<dbReference type="GO" id="GO:0006313">
    <property type="term" value="P:DNA transposition"/>
    <property type="evidence" value="ECO:0007669"/>
    <property type="project" value="InterPro"/>
</dbReference>
<sequence length="353" mass="40061">MARPIRIEFSGALYHVTSRGDRREAIYEDDTDRTRFLETLGQVVQDFNWVCHAYCLMTNHYHLVIETPDANLSRGMRQLNGVYTQYSNRRHRRTGHLFQGRFKGILVDGDSYLRELSRYVVLNPVRARMVNRPGEWPWSSYAAMMGIVHSPAWLATDGLLAAFGKRRSVARQRYKAFVLDGIDADSIWRDLQAQSFLGDDEFVARSLKHANVQDDVNIPKSQRRAPPPPLDLIARRHATREEAIVACHASGGYSYTQIADHFGVHFTTVGRIGVGSCEPVNRLNSTMINLTPAISGDLCDPGDSADCQIVRRTISCTGIYIGTGMLLWMPSATRPREPIWRERWSRSAKIIRP</sequence>
<dbReference type="GO" id="GO:0004803">
    <property type="term" value="F:transposase activity"/>
    <property type="evidence" value="ECO:0007669"/>
    <property type="project" value="InterPro"/>
</dbReference>
<accession>U2EN50</accession>
<keyword evidence="3" id="KW-1185">Reference proteome</keyword>